<gene>
    <name evidence="1" type="ORF">DERYTH_LOCUS27118</name>
</gene>
<sequence length="64" mass="7790">MSTELVEEQRKFGASAKKYIEIYFRRNINQVFGYYKHKNFAYGRIGVDKQRMERLLTVPKREQE</sequence>
<evidence type="ECO:0000313" key="2">
    <source>
        <dbReference type="Proteomes" id="UP000789405"/>
    </source>
</evidence>
<comment type="caution">
    <text evidence="1">The sequence shown here is derived from an EMBL/GenBank/DDBJ whole genome shotgun (WGS) entry which is preliminary data.</text>
</comment>
<name>A0A9N9KBB8_9GLOM</name>
<dbReference type="EMBL" id="CAJVPY010060684">
    <property type="protein sequence ID" value="CAG8821412.1"/>
    <property type="molecule type" value="Genomic_DNA"/>
</dbReference>
<keyword evidence="2" id="KW-1185">Reference proteome</keyword>
<protein>
    <submittedName>
        <fullName evidence="1">23116_t:CDS:1</fullName>
    </submittedName>
</protein>
<reference evidence="1" key="1">
    <citation type="submission" date="2021-06" db="EMBL/GenBank/DDBJ databases">
        <authorList>
            <person name="Kallberg Y."/>
            <person name="Tangrot J."/>
            <person name="Rosling A."/>
        </authorList>
    </citation>
    <scope>NUCLEOTIDE SEQUENCE</scope>
    <source>
        <strain evidence="1">MA453B</strain>
    </source>
</reference>
<accession>A0A9N9KBB8</accession>
<feature type="non-terminal residue" evidence="1">
    <location>
        <position position="64"/>
    </location>
</feature>
<organism evidence="1 2">
    <name type="scientific">Dentiscutata erythropus</name>
    <dbReference type="NCBI Taxonomy" id="1348616"/>
    <lineage>
        <taxon>Eukaryota</taxon>
        <taxon>Fungi</taxon>
        <taxon>Fungi incertae sedis</taxon>
        <taxon>Mucoromycota</taxon>
        <taxon>Glomeromycotina</taxon>
        <taxon>Glomeromycetes</taxon>
        <taxon>Diversisporales</taxon>
        <taxon>Gigasporaceae</taxon>
        <taxon>Dentiscutata</taxon>
    </lineage>
</organism>
<dbReference type="AlphaFoldDB" id="A0A9N9KBB8"/>
<proteinExistence type="predicted"/>
<dbReference type="Proteomes" id="UP000789405">
    <property type="component" value="Unassembled WGS sequence"/>
</dbReference>
<evidence type="ECO:0000313" key="1">
    <source>
        <dbReference type="EMBL" id="CAG8821412.1"/>
    </source>
</evidence>